<dbReference type="InterPro" id="IPR029058">
    <property type="entry name" value="AB_hydrolase_fold"/>
</dbReference>
<evidence type="ECO:0000256" key="1">
    <source>
        <dbReference type="ARBA" id="ARBA00010088"/>
    </source>
</evidence>
<feature type="active site" description="Proton acceptor" evidence="4">
    <location>
        <position position="394"/>
    </location>
</feature>
<evidence type="ECO:0000256" key="2">
    <source>
        <dbReference type="ARBA" id="ARBA00022797"/>
    </source>
</evidence>
<sequence length="418" mass="45028">MSVPTQPTATGTAVPTPRTGTDGDPAAIRPFEVRIPDEAYTELRHRIAATRLPTRELVADRSQGVQLAALGELLRYWGGDYDLRRVETRLNALPQYVTGIDGVDVHFVHVRSPHENALPLVMTHGWPGSIMEMIDSVGPLTDPTAHGGSAEDAFHLVLPSLPGYGFSAEPADLGWDLARTARAWAELMRRLGYDRYVAQGGDVGAGVTDTMGRQGPDGLIGIHTNLLVPALNDPAALPAGTDEEKAALAAIRIFSTTGNGYFVEQSTRPQTIGYALLDSPAALAAWMIDHDTDAYYKIARAFVDGQPSGNLTRDHVLDNVTAYWLTGTGASAARSYWEAYGADAPAAGSAPLPDPTIPVAFTAFPGEIWKTPRSWAAAAYPTLAYYNAVDRGGHFAAWEEPELFATELRAAFRPLRRP</sequence>
<dbReference type="InterPro" id="IPR000639">
    <property type="entry name" value="Epox_hydrolase-like"/>
</dbReference>
<keyword evidence="2" id="KW-0058">Aromatic hydrocarbons catabolism</keyword>
<evidence type="ECO:0000256" key="3">
    <source>
        <dbReference type="ARBA" id="ARBA00022801"/>
    </source>
</evidence>
<keyword evidence="8" id="KW-1185">Reference proteome</keyword>
<dbReference type="EMBL" id="JACBZT010000001">
    <property type="protein sequence ID" value="NYJ08088.1"/>
    <property type="molecule type" value="Genomic_DNA"/>
</dbReference>
<gene>
    <name evidence="7" type="ORF">GGQ55_004366</name>
</gene>
<evidence type="ECO:0000313" key="7">
    <source>
        <dbReference type="EMBL" id="NYJ08088.1"/>
    </source>
</evidence>
<dbReference type="GO" id="GO:0097176">
    <property type="term" value="P:epoxide metabolic process"/>
    <property type="evidence" value="ECO:0007669"/>
    <property type="project" value="TreeGrafter"/>
</dbReference>
<dbReference type="PANTHER" id="PTHR21661">
    <property type="entry name" value="EPOXIDE HYDROLASE 1-RELATED"/>
    <property type="match status" value="1"/>
</dbReference>
<feature type="domain" description="Epoxide hydrolase N-terminal" evidence="6">
    <location>
        <begin position="28"/>
        <end position="133"/>
    </location>
</feature>
<feature type="active site" description="Nucleophile" evidence="4">
    <location>
        <position position="202"/>
    </location>
</feature>
<dbReference type="GO" id="GO:0004301">
    <property type="term" value="F:epoxide hydrolase activity"/>
    <property type="evidence" value="ECO:0007669"/>
    <property type="project" value="TreeGrafter"/>
</dbReference>
<dbReference type="InterPro" id="IPR016292">
    <property type="entry name" value="Epoxide_hydrolase"/>
</dbReference>
<evidence type="ECO:0000313" key="8">
    <source>
        <dbReference type="Proteomes" id="UP000541969"/>
    </source>
</evidence>
<dbReference type="PANTHER" id="PTHR21661:SF35">
    <property type="entry name" value="EPOXIDE HYDROLASE"/>
    <property type="match status" value="1"/>
</dbReference>
<dbReference type="PRINTS" id="PR00412">
    <property type="entry name" value="EPOXHYDRLASE"/>
</dbReference>
<comment type="caution">
    <text evidence="7">The sequence shown here is derived from an EMBL/GenBank/DDBJ whole genome shotgun (WGS) entry which is preliminary data.</text>
</comment>
<evidence type="ECO:0000259" key="6">
    <source>
        <dbReference type="Pfam" id="PF06441"/>
    </source>
</evidence>
<dbReference type="InterPro" id="IPR010497">
    <property type="entry name" value="Epoxide_hydro_N"/>
</dbReference>
<feature type="compositionally biased region" description="Polar residues" evidence="5">
    <location>
        <begin position="1"/>
        <end position="13"/>
    </location>
</feature>
<dbReference type="PIRSF" id="PIRSF001112">
    <property type="entry name" value="Epoxide_hydrolase"/>
    <property type="match status" value="1"/>
</dbReference>
<protein>
    <submittedName>
        <fullName evidence="7">Pimeloyl-ACP methyl ester carboxylesterase</fullName>
    </submittedName>
</protein>
<dbReference type="Gene3D" id="3.40.50.1820">
    <property type="entry name" value="alpha/beta hydrolase"/>
    <property type="match status" value="1"/>
</dbReference>
<organism evidence="7 8">
    <name type="scientific">Petropleomorpha daqingensis</name>
    <dbReference type="NCBI Taxonomy" id="2026353"/>
    <lineage>
        <taxon>Bacteria</taxon>
        <taxon>Bacillati</taxon>
        <taxon>Actinomycetota</taxon>
        <taxon>Actinomycetes</taxon>
        <taxon>Geodermatophilales</taxon>
        <taxon>Geodermatophilaceae</taxon>
        <taxon>Petropleomorpha</taxon>
    </lineage>
</organism>
<feature type="active site" description="Proton donor" evidence="4">
    <location>
        <position position="336"/>
    </location>
</feature>
<feature type="region of interest" description="Disordered" evidence="5">
    <location>
        <begin position="1"/>
        <end position="26"/>
    </location>
</feature>
<dbReference type="Proteomes" id="UP000541969">
    <property type="component" value="Unassembled WGS sequence"/>
</dbReference>
<accession>A0A853CPE7</accession>
<keyword evidence="3" id="KW-0378">Hydrolase</keyword>
<evidence type="ECO:0000256" key="4">
    <source>
        <dbReference type="PIRSR" id="PIRSR001112-1"/>
    </source>
</evidence>
<dbReference type="AlphaFoldDB" id="A0A853CPE7"/>
<dbReference type="RefSeq" id="WP_179720416.1">
    <property type="nucleotide sequence ID" value="NZ_JACBZT010000001.1"/>
</dbReference>
<name>A0A853CPE7_9ACTN</name>
<evidence type="ECO:0000256" key="5">
    <source>
        <dbReference type="SAM" id="MobiDB-lite"/>
    </source>
</evidence>
<reference evidence="7 8" key="1">
    <citation type="submission" date="2020-07" db="EMBL/GenBank/DDBJ databases">
        <title>Sequencing the genomes of 1000 actinobacteria strains.</title>
        <authorList>
            <person name="Klenk H.-P."/>
        </authorList>
    </citation>
    <scope>NUCLEOTIDE SEQUENCE [LARGE SCALE GENOMIC DNA]</scope>
    <source>
        <strain evidence="7 8">DSM 104001</strain>
    </source>
</reference>
<dbReference type="Pfam" id="PF06441">
    <property type="entry name" value="EHN"/>
    <property type="match status" value="1"/>
</dbReference>
<dbReference type="SUPFAM" id="SSF53474">
    <property type="entry name" value="alpha/beta-Hydrolases"/>
    <property type="match status" value="1"/>
</dbReference>
<proteinExistence type="inferred from homology"/>
<comment type="similarity">
    <text evidence="1">Belongs to the peptidase S33 family.</text>
</comment>